<comment type="caution">
    <text evidence="2">The sequence shown here is derived from an EMBL/GenBank/DDBJ whole genome shotgun (WGS) entry which is preliminary data.</text>
</comment>
<name>A0A835G4Q9_SPOEX</name>
<sequence>MEHTNNNDDQTRMRRSELARGGGGRGMRLRGLRGSMATRNGRRVRTRGGQRGGRPLVSEPVFCGMLENLPEGQPLETALHPKRARVLPPAVAKNPRSETLWSSLDMIAPSTPSTSRGHETPPPMLSHVDMAPSPAQNVGCGASSGSSTPQTTQPVNRGRRYSNTRRPLRDDELSALINYGSEEESD</sequence>
<organism evidence="2 3">
    <name type="scientific">Spodoptera exigua</name>
    <name type="common">Beet armyworm</name>
    <name type="synonym">Noctua fulgens</name>
    <dbReference type="NCBI Taxonomy" id="7107"/>
    <lineage>
        <taxon>Eukaryota</taxon>
        <taxon>Metazoa</taxon>
        <taxon>Ecdysozoa</taxon>
        <taxon>Arthropoda</taxon>
        <taxon>Hexapoda</taxon>
        <taxon>Insecta</taxon>
        <taxon>Pterygota</taxon>
        <taxon>Neoptera</taxon>
        <taxon>Endopterygota</taxon>
        <taxon>Lepidoptera</taxon>
        <taxon>Glossata</taxon>
        <taxon>Ditrysia</taxon>
        <taxon>Noctuoidea</taxon>
        <taxon>Noctuidae</taxon>
        <taxon>Amphipyrinae</taxon>
        <taxon>Spodoptera</taxon>
    </lineage>
</organism>
<feature type="compositionally biased region" description="Basic and acidic residues" evidence="1">
    <location>
        <begin position="1"/>
        <end position="18"/>
    </location>
</feature>
<feature type="region of interest" description="Disordered" evidence="1">
    <location>
        <begin position="89"/>
        <end position="186"/>
    </location>
</feature>
<dbReference type="Proteomes" id="UP000648187">
    <property type="component" value="Unassembled WGS sequence"/>
</dbReference>
<gene>
    <name evidence="2" type="ORF">HW555_013447</name>
</gene>
<keyword evidence="3" id="KW-1185">Reference proteome</keyword>
<evidence type="ECO:0000313" key="2">
    <source>
        <dbReference type="EMBL" id="KAF9406029.1"/>
    </source>
</evidence>
<protein>
    <submittedName>
        <fullName evidence="2">Uncharacterized protein</fullName>
    </submittedName>
</protein>
<dbReference type="AlphaFoldDB" id="A0A835G4Q9"/>
<accession>A0A835G4Q9</accession>
<evidence type="ECO:0000256" key="1">
    <source>
        <dbReference type="SAM" id="MobiDB-lite"/>
    </source>
</evidence>
<dbReference type="EMBL" id="JACKWZ010000650">
    <property type="protein sequence ID" value="KAF9406029.1"/>
    <property type="molecule type" value="Genomic_DNA"/>
</dbReference>
<reference evidence="2" key="1">
    <citation type="submission" date="2020-08" db="EMBL/GenBank/DDBJ databases">
        <title>Spodoptera exigua strain:BAW_Kor-Di-RS1 Genome sequencing and assembly.</title>
        <authorList>
            <person name="Kim J."/>
            <person name="Nam H.Y."/>
            <person name="Kwon M."/>
            <person name="Choi J.H."/>
            <person name="Cho S.R."/>
            <person name="Kim G.-H."/>
        </authorList>
    </citation>
    <scope>NUCLEOTIDE SEQUENCE</scope>
    <source>
        <strain evidence="2">BAW_Kor-Di-RS1</strain>
        <tissue evidence="2">Whole-body</tissue>
    </source>
</reference>
<feature type="region of interest" description="Disordered" evidence="1">
    <location>
        <begin position="1"/>
        <end position="56"/>
    </location>
</feature>
<proteinExistence type="predicted"/>
<evidence type="ECO:0000313" key="3">
    <source>
        <dbReference type="Proteomes" id="UP000648187"/>
    </source>
</evidence>
<feature type="compositionally biased region" description="Low complexity" evidence="1">
    <location>
        <begin position="143"/>
        <end position="154"/>
    </location>
</feature>